<protein>
    <submittedName>
        <fullName evidence="2">Holin-like toxin</fullName>
    </submittedName>
</protein>
<keyword evidence="3" id="KW-1185">Reference proteome</keyword>
<comment type="caution">
    <text evidence="2">The sequence shown here is derived from an EMBL/GenBank/DDBJ whole genome shotgun (WGS) entry which is preliminary data.</text>
</comment>
<keyword evidence="1" id="KW-0472">Membrane</keyword>
<reference evidence="3" key="1">
    <citation type="journal article" date="2019" name="Int. J. Syst. Evol. Microbiol.">
        <title>The Global Catalogue of Microorganisms (GCM) 10K type strain sequencing project: providing services to taxonomists for standard genome sequencing and annotation.</title>
        <authorList>
            <consortium name="The Broad Institute Genomics Platform"/>
            <consortium name="The Broad Institute Genome Sequencing Center for Infectious Disease"/>
            <person name="Wu L."/>
            <person name="Ma J."/>
        </authorList>
    </citation>
    <scope>NUCLEOTIDE SEQUENCE [LARGE SCALE GENOMIC DNA]</scope>
    <source>
        <strain evidence="3">CGMCC 4.7177</strain>
    </source>
</reference>
<organism evidence="2 3">
    <name type="scientific">Sporosarcina siberiensis</name>
    <dbReference type="NCBI Taxonomy" id="1365606"/>
    <lineage>
        <taxon>Bacteria</taxon>
        <taxon>Bacillati</taxon>
        <taxon>Bacillota</taxon>
        <taxon>Bacilli</taxon>
        <taxon>Bacillales</taxon>
        <taxon>Caryophanaceae</taxon>
        <taxon>Sporosarcina</taxon>
    </lineage>
</organism>
<dbReference type="RefSeq" id="WP_381537527.1">
    <property type="nucleotide sequence ID" value="NZ_JBHUGI010000024.1"/>
</dbReference>
<accession>A0ABW4SG46</accession>
<dbReference type="Pfam" id="PF16935">
    <property type="entry name" value="Hol_Tox"/>
    <property type="match status" value="1"/>
</dbReference>
<keyword evidence="1" id="KW-1133">Transmembrane helix</keyword>
<dbReference type="InterPro" id="IPR031616">
    <property type="entry name" value="BsrE-like"/>
</dbReference>
<evidence type="ECO:0000313" key="2">
    <source>
        <dbReference type="EMBL" id="MFD1928311.1"/>
    </source>
</evidence>
<dbReference type="Proteomes" id="UP001597218">
    <property type="component" value="Unassembled WGS sequence"/>
</dbReference>
<keyword evidence="1" id="KW-0812">Transmembrane</keyword>
<gene>
    <name evidence="2" type="ORF">ACFSFY_09585</name>
</gene>
<dbReference type="EMBL" id="JBHUGI010000024">
    <property type="protein sequence ID" value="MFD1928311.1"/>
    <property type="molecule type" value="Genomic_DNA"/>
</dbReference>
<proteinExistence type="predicted"/>
<feature type="transmembrane region" description="Helical" evidence="1">
    <location>
        <begin position="6"/>
        <end position="25"/>
    </location>
</feature>
<name>A0ABW4SG46_9BACL</name>
<evidence type="ECO:0000256" key="1">
    <source>
        <dbReference type="SAM" id="Phobius"/>
    </source>
</evidence>
<sequence>MTIFETLVIMISFTSLIVAVIALSYKMSQKK</sequence>
<evidence type="ECO:0000313" key="3">
    <source>
        <dbReference type="Proteomes" id="UP001597218"/>
    </source>
</evidence>